<accession>A0A0S4QFT8</accession>
<dbReference type="InterPro" id="IPR013525">
    <property type="entry name" value="ABC2_TM"/>
</dbReference>
<feature type="transmembrane region" description="Helical" evidence="6">
    <location>
        <begin position="31"/>
        <end position="48"/>
    </location>
</feature>
<dbReference type="PANTHER" id="PTHR43077">
    <property type="entry name" value="TRANSPORT PERMEASE YVFS-RELATED"/>
    <property type="match status" value="1"/>
</dbReference>
<feature type="transmembrane region" description="Helical" evidence="6">
    <location>
        <begin position="227"/>
        <end position="249"/>
    </location>
</feature>
<protein>
    <submittedName>
        <fullName evidence="8">ABC-2 type transport system permease protein</fullName>
    </submittedName>
</protein>
<evidence type="ECO:0000256" key="1">
    <source>
        <dbReference type="ARBA" id="ARBA00004141"/>
    </source>
</evidence>
<keyword evidence="2 6" id="KW-0812">Transmembrane</keyword>
<dbReference type="RefSeq" id="WP_091271259.1">
    <property type="nucleotide sequence ID" value="NZ_FAOZ01000002.1"/>
</dbReference>
<feature type="transmembrane region" description="Helical" evidence="6">
    <location>
        <begin position="60"/>
        <end position="86"/>
    </location>
</feature>
<evidence type="ECO:0000256" key="3">
    <source>
        <dbReference type="ARBA" id="ARBA00022989"/>
    </source>
</evidence>
<keyword evidence="3 6" id="KW-1133">Transmembrane helix</keyword>
<feature type="transmembrane region" description="Helical" evidence="6">
    <location>
        <begin position="174"/>
        <end position="193"/>
    </location>
</feature>
<dbReference type="PANTHER" id="PTHR43077:SF11">
    <property type="entry name" value="TRANSPORT PERMEASE YVFS-RELATED"/>
    <property type="match status" value="1"/>
</dbReference>
<comment type="subcellular location">
    <subcellularLocation>
        <location evidence="1">Membrane</location>
        <topology evidence="1">Multi-pass membrane protein</topology>
    </subcellularLocation>
</comment>
<evidence type="ECO:0000256" key="6">
    <source>
        <dbReference type="SAM" id="Phobius"/>
    </source>
</evidence>
<dbReference type="InterPro" id="IPR000412">
    <property type="entry name" value="ABC_2_transport"/>
</dbReference>
<dbReference type="Pfam" id="PF01061">
    <property type="entry name" value="ABC2_membrane"/>
    <property type="match status" value="1"/>
</dbReference>
<dbReference type="AlphaFoldDB" id="A0A0S4QFT8"/>
<dbReference type="PIRSF" id="PIRSF006648">
    <property type="entry name" value="DrrB"/>
    <property type="match status" value="1"/>
</dbReference>
<keyword evidence="4 6" id="KW-0472">Membrane</keyword>
<organism evidence="8 9">
    <name type="scientific">Parafrankia irregularis</name>
    <dbReference type="NCBI Taxonomy" id="795642"/>
    <lineage>
        <taxon>Bacteria</taxon>
        <taxon>Bacillati</taxon>
        <taxon>Actinomycetota</taxon>
        <taxon>Actinomycetes</taxon>
        <taxon>Frankiales</taxon>
        <taxon>Frankiaceae</taxon>
        <taxon>Parafrankia</taxon>
    </lineage>
</organism>
<dbReference type="GO" id="GO:0046677">
    <property type="term" value="P:response to antibiotic"/>
    <property type="evidence" value="ECO:0007669"/>
    <property type="project" value="UniProtKB-KW"/>
</dbReference>
<evidence type="ECO:0000256" key="4">
    <source>
        <dbReference type="ARBA" id="ARBA00023136"/>
    </source>
</evidence>
<dbReference type="Proteomes" id="UP000198802">
    <property type="component" value="Unassembled WGS sequence"/>
</dbReference>
<dbReference type="GO" id="GO:0140359">
    <property type="term" value="F:ABC-type transporter activity"/>
    <property type="evidence" value="ECO:0007669"/>
    <property type="project" value="InterPro"/>
</dbReference>
<evidence type="ECO:0000256" key="2">
    <source>
        <dbReference type="ARBA" id="ARBA00022692"/>
    </source>
</evidence>
<sequence>MIESYLAAGGRGTYLRYVRSEIIRAMRNTRLVVFSLVMPILLFAAFSASDDGDTLGGLEIAPYIMISMATFGAMNAVLGSAGRIAVERSIGWNRQLRLTALTGSQYVFGKVATGFTTAVLPIVAVFAYGRATRGVELSAGTYLGAGASILLSLLPLGGFAVWLGYLVRPENLQAVAGGVFSLLALAGGIWVPIEQFPGWLADIVKELPMYWSAQAGRAVLEGGWVGWQGLGTLAIWSVVLAAVAGRAYARDQLRT</sequence>
<evidence type="ECO:0000313" key="8">
    <source>
        <dbReference type="EMBL" id="CUU54034.1"/>
    </source>
</evidence>
<gene>
    <name evidence="8" type="ORF">Ga0074812_10237</name>
</gene>
<name>A0A0S4QFT8_9ACTN</name>
<feature type="transmembrane region" description="Helical" evidence="6">
    <location>
        <begin position="141"/>
        <end position="167"/>
    </location>
</feature>
<evidence type="ECO:0000256" key="5">
    <source>
        <dbReference type="ARBA" id="ARBA00023251"/>
    </source>
</evidence>
<dbReference type="EMBL" id="FAOZ01000002">
    <property type="protein sequence ID" value="CUU54034.1"/>
    <property type="molecule type" value="Genomic_DNA"/>
</dbReference>
<proteinExistence type="predicted"/>
<feature type="transmembrane region" description="Helical" evidence="6">
    <location>
        <begin position="107"/>
        <end position="129"/>
    </location>
</feature>
<dbReference type="InterPro" id="IPR051328">
    <property type="entry name" value="T7SS_ABC-Transporter"/>
</dbReference>
<keyword evidence="5" id="KW-0046">Antibiotic resistance</keyword>
<reference evidence="9" key="1">
    <citation type="submission" date="2015-11" db="EMBL/GenBank/DDBJ databases">
        <authorList>
            <person name="Varghese N."/>
        </authorList>
    </citation>
    <scope>NUCLEOTIDE SEQUENCE [LARGE SCALE GENOMIC DNA]</scope>
    <source>
        <strain evidence="9">DSM 45899</strain>
    </source>
</reference>
<evidence type="ECO:0000259" key="7">
    <source>
        <dbReference type="Pfam" id="PF01061"/>
    </source>
</evidence>
<evidence type="ECO:0000313" key="9">
    <source>
        <dbReference type="Proteomes" id="UP000198802"/>
    </source>
</evidence>
<keyword evidence="9" id="KW-1185">Reference proteome</keyword>
<feature type="domain" description="ABC-2 type transporter transmembrane" evidence="7">
    <location>
        <begin position="18"/>
        <end position="219"/>
    </location>
</feature>
<dbReference type="GO" id="GO:0043190">
    <property type="term" value="C:ATP-binding cassette (ABC) transporter complex"/>
    <property type="evidence" value="ECO:0007669"/>
    <property type="project" value="InterPro"/>
</dbReference>